<keyword evidence="1" id="KW-0812">Transmembrane</keyword>
<gene>
    <name evidence="3" type="ORF">M0654_15890</name>
</gene>
<feature type="transmembrane region" description="Helical" evidence="1">
    <location>
        <begin position="12"/>
        <end position="32"/>
    </location>
</feature>
<dbReference type="InterPro" id="IPR028087">
    <property type="entry name" value="Tad_N"/>
</dbReference>
<reference evidence="3 4" key="1">
    <citation type="submission" date="2022-04" db="EMBL/GenBank/DDBJ databases">
        <title>Rhizobium coralii sp. nov., isolated from coral Turbinaria peltata.</title>
        <authorList>
            <person name="Sun H."/>
        </authorList>
    </citation>
    <scope>NUCLEOTIDE SEQUENCE [LARGE SCALE GENOMIC DNA]</scope>
    <source>
        <strain evidence="3 4">NTR19</strain>
    </source>
</reference>
<protein>
    <submittedName>
        <fullName evidence="3">Pilus assembly protein TadG-related protein</fullName>
    </submittedName>
</protein>
<feature type="domain" description="Putative Flp pilus-assembly TadG-like N-terminal" evidence="2">
    <location>
        <begin position="11"/>
        <end position="55"/>
    </location>
</feature>
<organism evidence="3 4">
    <name type="scientific">Neorhizobium turbinariae</name>
    <dbReference type="NCBI Taxonomy" id="2937795"/>
    <lineage>
        <taxon>Bacteria</taxon>
        <taxon>Pseudomonadati</taxon>
        <taxon>Pseudomonadota</taxon>
        <taxon>Alphaproteobacteria</taxon>
        <taxon>Hyphomicrobiales</taxon>
        <taxon>Rhizobiaceae</taxon>
        <taxon>Rhizobium/Agrobacterium group</taxon>
        <taxon>Neorhizobium</taxon>
    </lineage>
</organism>
<dbReference type="Pfam" id="PF13400">
    <property type="entry name" value="Tad"/>
    <property type="match status" value="1"/>
</dbReference>
<evidence type="ECO:0000313" key="3">
    <source>
        <dbReference type="EMBL" id="MCK8781465.1"/>
    </source>
</evidence>
<dbReference type="RefSeq" id="WP_248683955.1">
    <property type="nucleotide sequence ID" value="NZ_JALPRY010000017.1"/>
</dbReference>
<dbReference type="InterPro" id="IPR036465">
    <property type="entry name" value="vWFA_dom_sf"/>
</dbReference>
<dbReference type="SUPFAM" id="SSF53300">
    <property type="entry name" value="vWA-like"/>
    <property type="match status" value="1"/>
</dbReference>
<comment type="caution">
    <text evidence="3">The sequence shown here is derived from an EMBL/GenBank/DDBJ whole genome shotgun (WGS) entry which is preliminary data.</text>
</comment>
<name>A0ABT0IUC7_9HYPH</name>
<proteinExistence type="predicted"/>
<dbReference type="EMBL" id="JALPRY010000017">
    <property type="protein sequence ID" value="MCK8781465.1"/>
    <property type="molecule type" value="Genomic_DNA"/>
</dbReference>
<keyword evidence="1" id="KW-0472">Membrane</keyword>
<accession>A0ABT0IUC7</accession>
<sequence>MLSRFLNDRSGNFGIMSALLVVPLLGIAGVAIDVAEALSRKTQLQDAADSAALAAIAEKSAAFKQAMLMSNNGDVPFGIKDAEDFFNSQVAAMTGVTLQNSSAAVKRDDNQLKAVFNYTASVPTTLLRVIGKDSITVSGQASTVFQTETFRDFFLLLDNTPSMGVAATTADINKMVANTPDKCAFACHIVKDGVEDLNSYYNKAKSLGVTIRINVVAQATAALMDTAVSVRKSPNQYRMAVYTFGQKAEDRKLLEVVSLTDNLKEAKEKASLIDLMSIPYQGYDSDQQTDFDRALQDLSTKLGHPGTGLTAASPEKIVFFVSDGVNDSKKPQSCTKKLTGTRCQEPIDIRVCEHLKKRGYKIAVLYTTYLPLPTNNWYNTWIKPFQPEIATRMQSCATPGYFFEVGPSEGITDAMNSLFLKIVSSPRLTG</sequence>
<dbReference type="Gene3D" id="3.40.50.410">
    <property type="entry name" value="von Willebrand factor, type A domain"/>
    <property type="match status" value="1"/>
</dbReference>
<keyword evidence="1" id="KW-1133">Transmembrane helix</keyword>
<evidence type="ECO:0000313" key="4">
    <source>
        <dbReference type="Proteomes" id="UP001202827"/>
    </source>
</evidence>
<dbReference type="Proteomes" id="UP001202827">
    <property type="component" value="Unassembled WGS sequence"/>
</dbReference>
<evidence type="ECO:0000256" key="1">
    <source>
        <dbReference type="SAM" id="Phobius"/>
    </source>
</evidence>
<keyword evidence="4" id="KW-1185">Reference proteome</keyword>
<evidence type="ECO:0000259" key="2">
    <source>
        <dbReference type="Pfam" id="PF13400"/>
    </source>
</evidence>